<dbReference type="Pfam" id="PF01183">
    <property type="entry name" value="Glyco_hydro_25"/>
    <property type="match status" value="1"/>
</dbReference>
<keyword evidence="5" id="KW-1185">Reference proteome</keyword>
<dbReference type="CDD" id="cd00063">
    <property type="entry name" value="FN3"/>
    <property type="match status" value="2"/>
</dbReference>
<dbReference type="OrthoDB" id="9765879at2"/>
<feature type="domain" description="Fibronectin type-III" evidence="3">
    <location>
        <begin position="424"/>
        <end position="521"/>
    </location>
</feature>
<dbReference type="InterPro" id="IPR017853">
    <property type="entry name" value="GH"/>
</dbReference>
<dbReference type="PROSITE" id="PS51904">
    <property type="entry name" value="GLYCOSYL_HYDROL_F25_2"/>
    <property type="match status" value="1"/>
</dbReference>
<gene>
    <name evidence="4" type="ORF">M72_27751</name>
</gene>
<accession>A0A0M6WJL4</accession>
<protein>
    <recommendedName>
        <fullName evidence="3">Fibronectin type-III domain-containing protein</fullName>
    </recommendedName>
</protein>
<dbReference type="InterPro" id="IPR003961">
    <property type="entry name" value="FN3_dom"/>
</dbReference>
<name>A0A0M6WJL4_9FIRM</name>
<dbReference type="InterPro" id="IPR036116">
    <property type="entry name" value="FN3_sf"/>
</dbReference>
<dbReference type="PROSITE" id="PS50853">
    <property type="entry name" value="FN3"/>
    <property type="match status" value="1"/>
</dbReference>
<feature type="chain" id="PRO_5005806501" description="Fibronectin type-III domain-containing protein" evidence="2">
    <location>
        <begin position="29"/>
        <end position="613"/>
    </location>
</feature>
<dbReference type="InterPro" id="IPR013783">
    <property type="entry name" value="Ig-like_fold"/>
</dbReference>
<keyword evidence="2" id="KW-0732">Signal</keyword>
<organism evidence="4 5">
    <name type="scientific">Roseburia faecis</name>
    <dbReference type="NCBI Taxonomy" id="301302"/>
    <lineage>
        <taxon>Bacteria</taxon>
        <taxon>Bacillati</taxon>
        <taxon>Bacillota</taxon>
        <taxon>Clostridia</taxon>
        <taxon>Lachnospirales</taxon>
        <taxon>Lachnospiraceae</taxon>
        <taxon>Roseburia</taxon>
    </lineage>
</organism>
<evidence type="ECO:0000259" key="3">
    <source>
        <dbReference type="PROSITE" id="PS50853"/>
    </source>
</evidence>
<reference evidence="5" key="1">
    <citation type="submission" date="2015-05" db="EMBL/GenBank/DDBJ databases">
        <authorList>
            <consortium name="Pathogen Informatics"/>
        </authorList>
    </citation>
    <scope>NUCLEOTIDE SEQUENCE [LARGE SCALE GENOMIC DNA]</scope>
    <source>
        <strain evidence="5">M72</strain>
    </source>
</reference>
<dbReference type="GO" id="GO:0009253">
    <property type="term" value="P:peptidoglycan catabolic process"/>
    <property type="evidence" value="ECO:0007669"/>
    <property type="project" value="InterPro"/>
</dbReference>
<dbReference type="Gene3D" id="3.20.20.80">
    <property type="entry name" value="Glycosidases"/>
    <property type="match status" value="1"/>
</dbReference>
<feature type="signal peptide" evidence="2">
    <location>
        <begin position="1"/>
        <end position="28"/>
    </location>
</feature>
<dbReference type="SMART" id="SM00060">
    <property type="entry name" value="FN3"/>
    <property type="match status" value="3"/>
</dbReference>
<dbReference type="EMBL" id="CVRR01000015">
    <property type="protein sequence ID" value="CRL37065.1"/>
    <property type="molecule type" value="Genomic_DNA"/>
</dbReference>
<dbReference type="GO" id="GO:0016998">
    <property type="term" value="P:cell wall macromolecule catabolic process"/>
    <property type="evidence" value="ECO:0007669"/>
    <property type="project" value="InterPro"/>
</dbReference>
<dbReference type="Proteomes" id="UP000049979">
    <property type="component" value="Unassembled WGS sequence"/>
</dbReference>
<sequence length="613" mass="68348">MRFTKAKIVAAGMILAGICMIAPQQLRAEVPKTQMDGVMGQSIKEEMDDTQISDVDTQRDGLLSTYAIPRLLGASKASSGYTQDFLDGSFTSKVDYTSVTYYHKSDYEDAQLLNGIDVSWWQAKNKKTTALNWEKIHDAGIDFAFVRVASRDTSDGSIYEDTAANSHIQAALENDINVGLYIFSQALTEKEAKQEAEYVLDLADKYGWDVTLPIVIDREKGSHNRLTGGKLSKAKETAVCQSFADTISDAGYQPVVYASYAWIKSYIDTDSLEDCGIWIARYNNTTTSNAKSGEPYADTAYDYEFWQYSSVAKVSGYTGNLDVNFWYKDTSAKTGGLKATVGNAFDPVKLSWGKAADDVTGYRVYRYDEKQKKYVYMKQTSGKSFTDTDVTSGKTYQYRVRCFWTIGGTNYYGNYSSVVSATVPPAKVSDVKTQKRSSTYVTLGWSKISGSSGYRVYKYNTAEKKYESVATIAGGAEVSYKVTGLSGATTYKFKVKSYKKAEGETVWGEASDAHEECTNPLKVKNLRLQTKSCAVTLKWDKTSNVTGYQIYRYNSKTKKYDKIATIKNNKTFSYKDSKLKKGTASQYKVRAYKSYNGKTYVGTCSDVTKIKVK</sequence>
<dbReference type="PANTHER" id="PTHR34135:SF2">
    <property type="entry name" value="LYSOZYME"/>
    <property type="match status" value="1"/>
</dbReference>
<evidence type="ECO:0000256" key="2">
    <source>
        <dbReference type="SAM" id="SignalP"/>
    </source>
</evidence>
<evidence type="ECO:0000256" key="1">
    <source>
        <dbReference type="ARBA" id="ARBA00010646"/>
    </source>
</evidence>
<dbReference type="Gene3D" id="2.60.40.10">
    <property type="entry name" value="Immunoglobulins"/>
    <property type="match status" value="3"/>
</dbReference>
<proteinExistence type="inferred from homology"/>
<dbReference type="STRING" id="301302.ERS852420_03181"/>
<dbReference type="GO" id="GO:0003796">
    <property type="term" value="F:lysozyme activity"/>
    <property type="evidence" value="ECO:0007669"/>
    <property type="project" value="InterPro"/>
</dbReference>
<dbReference type="GO" id="GO:0016052">
    <property type="term" value="P:carbohydrate catabolic process"/>
    <property type="evidence" value="ECO:0007669"/>
    <property type="project" value="TreeGrafter"/>
</dbReference>
<dbReference type="SUPFAM" id="SSF49265">
    <property type="entry name" value="Fibronectin type III"/>
    <property type="match status" value="2"/>
</dbReference>
<dbReference type="Pfam" id="PF00041">
    <property type="entry name" value="fn3"/>
    <property type="match status" value="1"/>
</dbReference>
<dbReference type="PANTHER" id="PTHR34135">
    <property type="entry name" value="LYSOZYME"/>
    <property type="match status" value="1"/>
</dbReference>
<dbReference type="InterPro" id="IPR002053">
    <property type="entry name" value="Glyco_hydro_25"/>
</dbReference>
<evidence type="ECO:0000313" key="5">
    <source>
        <dbReference type="Proteomes" id="UP000049979"/>
    </source>
</evidence>
<dbReference type="RefSeq" id="WP_055067645.1">
    <property type="nucleotide sequence ID" value="NZ_CP173697.1"/>
</dbReference>
<evidence type="ECO:0000313" key="4">
    <source>
        <dbReference type="EMBL" id="CRL37065.1"/>
    </source>
</evidence>
<comment type="similarity">
    <text evidence="1">Belongs to the glycosyl hydrolase 25 family.</text>
</comment>
<dbReference type="AlphaFoldDB" id="A0A0M6WJL4"/>
<dbReference type="SUPFAM" id="SSF51445">
    <property type="entry name" value="(Trans)glycosidases"/>
    <property type="match status" value="1"/>
</dbReference>